<dbReference type="InterPro" id="IPR036873">
    <property type="entry name" value="Rhodanese-like_dom_sf"/>
</dbReference>
<dbReference type="SUPFAM" id="SSF52821">
    <property type="entry name" value="Rhodanese/Cell cycle control phosphatase"/>
    <property type="match status" value="1"/>
</dbReference>
<evidence type="ECO:0000313" key="3">
    <source>
        <dbReference type="Proteomes" id="UP001595699"/>
    </source>
</evidence>
<dbReference type="Proteomes" id="UP001595699">
    <property type="component" value="Unassembled WGS sequence"/>
</dbReference>
<comment type="caution">
    <text evidence="2">The sequence shown here is derived from an EMBL/GenBank/DDBJ whole genome shotgun (WGS) entry which is preliminary data.</text>
</comment>
<dbReference type="RefSeq" id="WP_239553824.1">
    <property type="nucleotide sequence ID" value="NZ_JAFBCM010000001.1"/>
</dbReference>
<name>A0ABV7YDE1_9ACTN</name>
<dbReference type="PANTHER" id="PTHR43031">
    <property type="entry name" value="FAD-DEPENDENT OXIDOREDUCTASE"/>
    <property type="match status" value="1"/>
</dbReference>
<evidence type="ECO:0000259" key="1">
    <source>
        <dbReference type="PROSITE" id="PS50206"/>
    </source>
</evidence>
<gene>
    <name evidence="2" type="ORF">ACFOUW_21055</name>
</gene>
<dbReference type="Pfam" id="PF00581">
    <property type="entry name" value="Rhodanese"/>
    <property type="match status" value="1"/>
</dbReference>
<dbReference type="PANTHER" id="PTHR43031:SF1">
    <property type="entry name" value="PYRIDINE NUCLEOTIDE-DISULPHIDE OXIDOREDUCTASE"/>
    <property type="match status" value="1"/>
</dbReference>
<sequence>MTITMTTAPLRVPPADPEAAANYFRTKLAFHTDVSDVAAAIDAAKAMNADKGFVLLDSRNAASWEQGHVPGAIHLPRPEITKRAPELLDKDVPVVTYCWGPGCDGAMKAALALAELGFRVKEMLGGMEYWIREGLPVETAAGVARQPIDPLTAPAHP</sequence>
<evidence type="ECO:0000313" key="2">
    <source>
        <dbReference type="EMBL" id="MFC3763340.1"/>
    </source>
</evidence>
<dbReference type="InterPro" id="IPR050229">
    <property type="entry name" value="GlpE_sulfurtransferase"/>
</dbReference>
<organism evidence="2 3">
    <name type="scientific">Tenggerimyces flavus</name>
    <dbReference type="NCBI Taxonomy" id="1708749"/>
    <lineage>
        <taxon>Bacteria</taxon>
        <taxon>Bacillati</taxon>
        <taxon>Actinomycetota</taxon>
        <taxon>Actinomycetes</taxon>
        <taxon>Propionibacteriales</taxon>
        <taxon>Nocardioidaceae</taxon>
        <taxon>Tenggerimyces</taxon>
    </lineage>
</organism>
<dbReference type="SMART" id="SM00450">
    <property type="entry name" value="RHOD"/>
    <property type="match status" value="1"/>
</dbReference>
<keyword evidence="3" id="KW-1185">Reference proteome</keyword>
<accession>A0ABV7YDE1</accession>
<reference evidence="3" key="1">
    <citation type="journal article" date="2019" name="Int. J. Syst. Evol. Microbiol.">
        <title>The Global Catalogue of Microorganisms (GCM) 10K type strain sequencing project: providing services to taxonomists for standard genome sequencing and annotation.</title>
        <authorList>
            <consortium name="The Broad Institute Genomics Platform"/>
            <consortium name="The Broad Institute Genome Sequencing Center for Infectious Disease"/>
            <person name="Wu L."/>
            <person name="Ma J."/>
        </authorList>
    </citation>
    <scope>NUCLEOTIDE SEQUENCE [LARGE SCALE GENOMIC DNA]</scope>
    <source>
        <strain evidence="3">CGMCC 4.7241</strain>
    </source>
</reference>
<dbReference type="InterPro" id="IPR001763">
    <property type="entry name" value="Rhodanese-like_dom"/>
</dbReference>
<feature type="domain" description="Rhodanese" evidence="1">
    <location>
        <begin position="49"/>
        <end position="139"/>
    </location>
</feature>
<proteinExistence type="predicted"/>
<protein>
    <submittedName>
        <fullName evidence="2">Rhodanese-like domain-containing protein</fullName>
    </submittedName>
</protein>
<dbReference type="EMBL" id="JBHRZH010000018">
    <property type="protein sequence ID" value="MFC3763340.1"/>
    <property type="molecule type" value="Genomic_DNA"/>
</dbReference>
<dbReference type="Gene3D" id="3.40.250.10">
    <property type="entry name" value="Rhodanese-like domain"/>
    <property type="match status" value="1"/>
</dbReference>
<dbReference type="PROSITE" id="PS50206">
    <property type="entry name" value="RHODANESE_3"/>
    <property type="match status" value="1"/>
</dbReference>